<evidence type="ECO:0000313" key="1">
    <source>
        <dbReference type="EMBL" id="MCA9754899.1"/>
    </source>
</evidence>
<reference evidence="1" key="1">
    <citation type="submission" date="2020-04" db="EMBL/GenBank/DDBJ databases">
        <authorList>
            <person name="Zhang T."/>
        </authorList>
    </citation>
    <scope>NUCLEOTIDE SEQUENCE</scope>
    <source>
        <strain evidence="1">HKST-UBA02</strain>
    </source>
</reference>
<name>A0A956N962_UNCEI</name>
<dbReference type="EMBL" id="JAGQHS010000011">
    <property type="protein sequence ID" value="MCA9754899.1"/>
    <property type="molecule type" value="Genomic_DNA"/>
</dbReference>
<comment type="caution">
    <text evidence="1">The sequence shown here is derived from an EMBL/GenBank/DDBJ whole genome shotgun (WGS) entry which is preliminary data.</text>
</comment>
<proteinExistence type="predicted"/>
<organism evidence="1 2">
    <name type="scientific">Eiseniibacteriota bacterium</name>
    <dbReference type="NCBI Taxonomy" id="2212470"/>
    <lineage>
        <taxon>Bacteria</taxon>
        <taxon>Candidatus Eiseniibacteriota</taxon>
    </lineage>
</organism>
<dbReference type="Proteomes" id="UP000739538">
    <property type="component" value="Unassembled WGS sequence"/>
</dbReference>
<reference evidence="1" key="2">
    <citation type="journal article" date="2021" name="Microbiome">
        <title>Successional dynamics and alternative stable states in a saline activated sludge microbial community over 9 years.</title>
        <authorList>
            <person name="Wang Y."/>
            <person name="Ye J."/>
            <person name="Ju F."/>
            <person name="Liu L."/>
            <person name="Boyd J.A."/>
            <person name="Deng Y."/>
            <person name="Parks D.H."/>
            <person name="Jiang X."/>
            <person name="Yin X."/>
            <person name="Woodcroft B.J."/>
            <person name="Tyson G.W."/>
            <person name="Hugenholtz P."/>
            <person name="Polz M.F."/>
            <person name="Zhang T."/>
        </authorList>
    </citation>
    <scope>NUCLEOTIDE SEQUENCE</scope>
    <source>
        <strain evidence="1">HKST-UBA02</strain>
    </source>
</reference>
<gene>
    <name evidence="1" type="ORF">KDA27_03785</name>
</gene>
<dbReference type="Gene3D" id="3.40.630.40">
    <property type="entry name" value="Zn-dependent exopeptidases"/>
    <property type="match status" value="1"/>
</dbReference>
<sequence length="411" mass="47854">MSWIPFDEPLGPDVHPLEDPFVEVPSNGPVDSDLDRQVLIDTVHDGHVVPEAILPLSDQAWSDFRDCYGDERDWGSHYVATSVARHLGLSGYKRVLLARPLLDFNRFAGINELPLGHDHRDAIFPPMSGHLDRRRTRILLEQGYDRIDDRMESWIEGRQVKLSVHTYRPSNEIGTERPAVSLITQSAAYDRQTDLRQASFYEFYPRQLVEFTADRMLTYRIATYLERGFVPTGLNSPYMLPEGAVELRAQVWLFVRFLRERYEREGRCPVAPGTREYEAIWNMLGNTNRRSAEAISLREQLHGSARVPRSQDLDFGLLQDVYDDIRRYLRENGGRIVWDYRFSPDRMSTIIVEVRRDFILRMEAVEGRMRPTQVHGGRVDEIGERIASAIRDYLRDDLPLRRRHFERGPED</sequence>
<dbReference type="AlphaFoldDB" id="A0A956N962"/>
<accession>A0A956N962</accession>
<protein>
    <submittedName>
        <fullName evidence="1">Uncharacterized protein</fullName>
    </submittedName>
</protein>
<evidence type="ECO:0000313" key="2">
    <source>
        <dbReference type="Proteomes" id="UP000739538"/>
    </source>
</evidence>